<dbReference type="EMBL" id="SLWX01000006">
    <property type="protein sequence ID" value="TCO75945.1"/>
    <property type="molecule type" value="Genomic_DNA"/>
</dbReference>
<dbReference type="InterPro" id="IPR029045">
    <property type="entry name" value="ClpP/crotonase-like_dom_sf"/>
</dbReference>
<dbReference type="GO" id="GO:0006465">
    <property type="term" value="P:signal peptide processing"/>
    <property type="evidence" value="ECO:0007669"/>
    <property type="project" value="InterPro"/>
</dbReference>
<comment type="subcellular location">
    <subcellularLocation>
        <location evidence="1">Membrane</location>
    </subcellularLocation>
</comment>
<feature type="active site" description="Nucleophile" evidence="7">
    <location>
        <position position="403"/>
    </location>
</feature>
<dbReference type="AlphaFoldDB" id="A0A4R2L9N3"/>
<name>A0A4R2L9N3_9GAMM</name>
<evidence type="ECO:0000256" key="4">
    <source>
        <dbReference type="ARBA" id="ARBA00022801"/>
    </source>
</evidence>
<dbReference type="Pfam" id="PF01343">
    <property type="entry name" value="Peptidase_S49"/>
    <property type="match status" value="2"/>
</dbReference>
<feature type="transmembrane region" description="Helical" evidence="8">
    <location>
        <begin position="21"/>
        <end position="42"/>
    </location>
</feature>
<dbReference type="PIRSF" id="PIRSF001217">
    <property type="entry name" value="Protease_4_SppA"/>
    <property type="match status" value="1"/>
</dbReference>
<dbReference type="InterPro" id="IPR047217">
    <property type="entry name" value="S49_SppA_67K_type_N"/>
</dbReference>
<dbReference type="Gene3D" id="3.90.226.10">
    <property type="entry name" value="2-enoyl-CoA Hydratase, Chain A, domain 1"/>
    <property type="match status" value="3"/>
</dbReference>
<dbReference type="PANTHER" id="PTHR33209:SF1">
    <property type="entry name" value="PEPTIDASE S49 DOMAIN-CONTAINING PROTEIN"/>
    <property type="match status" value="1"/>
</dbReference>
<feature type="active site" description="Proton donor/acceptor" evidence="7">
    <location>
        <position position="201"/>
    </location>
</feature>
<keyword evidence="8" id="KW-0812">Transmembrane</keyword>
<keyword evidence="11" id="KW-1185">Reference proteome</keyword>
<evidence type="ECO:0000256" key="5">
    <source>
        <dbReference type="ARBA" id="ARBA00022825"/>
    </source>
</evidence>
<feature type="domain" description="Peptidase S49" evidence="9">
    <location>
        <begin position="133"/>
        <end position="282"/>
    </location>
</feature>
<keyword evidence="4" id="KW-0378">Hydrolase</keyword>
<dbReference type="Proteomes" id="UP000294980">
    <property type="component" value="Unassembled WGS sequence"/>
</dbReference>
<accession>A0A4R2L9N3</accession>
<sequence length="615" mass="65644">MTRRPSFLKRLLRGTWRGITFLRLALSNLLFLVAIGLLYLLFSGTSPEPLPKKAALLLDPAGTVVDEKTRIEPLSLLSEPSPATAETRLQDMIDAVDAAATDERITALVMDTENLVQFGLSRAQEMAPALARFRASGKPVIAVGDYFTQDQYLLAAEADEILLHPYGGVALQGFASYQNYFQEAFEKLAVDIHVFRAGEFKSIAEPLMRNDMSEGEKQITRAWLEDLWAQYTGHIEPRRGLDAGALQRQINAYPQRLAGAGGDPARLALSEGLVDQLMSRREMDSYLASRVGASNDAGEATMIPFQRYLAKRGASTGNGRRIAVVTAQGNILPGEQEPGAIGAESLSSQLIEASEAPDVAAIVLRMNSGGGSVFASEVIRAALAEVRARGTPVVVSMGPVAASGAYFIATAADQIWATPATLTGSIGVFAAFPTIDRLLSRAGIHTDGVGTTEAAGSLRIDRPLNPMAAEALQQSVEQIYQKFLSLVSESRGMSIAEVDAVAQGRVWSATAAREVGLVDEIGSLEDAVSAAAALAGVSTYRVDHIRAQMSPRQQLLQQLSERVGLGGILSGLPDATAALPVAVRQALVPLRVARDAMSGLADPRHLYMQCLGCSF</sequence>
<dbReference type="InterPro" id="IPR047272">
    <property type="entry name" value="S49_SppA_C"/>
</dbReference>
<dbReference type="NCBIfam" id="TIGR00705">
    <property type="entry name" value="SppA_67K"/>
    <property type="match status" value="1"/>
</dbReference>
<organism evidence="10 11">
    <name type="scientific">Chromatocurvus halotolerans</name>
    <dbReference type="NCBI Taxonomy" id="1132028"/>
    <lineage>
        <taxon>Bacteria</taxon>
        <taxon>Pseudomonadati</taxon>
        <taxon>Pseudomonadota</taxon>
        <taxon>Gammaproteobacteria</taxon>
        <taxon>Cellvibrionales</taxon>
        <taxon>Halieaceae</taxon>
        <taxon>Chromatocurvus</taxon>
    </lineage>
</organism>
<feature type="domain" description="Peptidase S49" evidence="9">
    <location>
        <begin position="387"/>
        <end position="537"/>
    </location>
</feature>
<dbReference type="GO" id="GO:0008236">
    <property type="term" value="F:serine-type peptidase activity"/>
    <property type="evidence" value="ECO:0007669"/>
    <property type="project" value="UniProtKB-KW"/>
</dbReference>
<dbReference type="SUPFAM" id="SSF52096">
    <property type="entry name" value="ClpP/crotonase"/>
    <property type="match status" value="2"/>
</dbReference>
<keyword evidence="8" id="KW-1133">Transmembrane helix</keyword>
<dbReference type="Gene3D" id="6.20.330.10">
    <property type="match status" value="1"/>
</dbReference>
<dbReference type="CDD" id="cd07018">
    <property type="entry name" value="S49_SppA_67K_type"/>
    <property type="match status" value="1"/>
</dbReference>
<comment type="similarity">
    <text evidence="2">Belongs to the peptidase S49 family.</text>
</comment>
<dbReference type="RefSeq" id="WP_117315871.1">
    <property type="nucleotide sequence ID" value="NZ_QQSW01000005.1"/>
</dbReference>
<protein>
    <submittedName>
        <fullName evidence="10">Protease-4</fullName>
    </submittedName>
</protein>
<evidence type="ECO:0000256" key="2">
    <source>
        <dbReference type="ARBA" id="ARBA00008683"/>
    </source>
</evidence>
<keyword evidence="5" id="KW-0720">Serine protease</keyword>
<evidence type="ECO:0000256" key="6">
    <source>
        <dbReference type="ARBA" id="ARBA00023136"/>
    </source>
</evidence>
<dbReference type="CDD" id="cd07023">
    <property type="entry name" value="S49_Sppa_N_C"/>
    <property type="match status" value="1"/>
</dbReference>
<dbReference type="InterPro" id="IPR004634">
    <property type="entry name" value="Pept_S49_pIV"/>
</dbReference>
<dbReference type="NCBIfam" id="TIGR00706">
    <property type="entry name" value="SppA_dom"/>
    <property type="match status" value="1"/>
</dbReference>
<keyword evidence="6 8" id="KW-0472">Membrane</keyword>
<dbReference type="OrthoDB" id="9764363at2"/>
<dbReference type="InterPro" id="IPR002142">
    <property type="entry name" value="Peptidase_S49"/>
</dbReference>
<evidence type="ECO:0000313" key="11">
    <source>
        <dbReference type="Proteomes" id="UP000294980"/>
    </source>
</evidence>
<proteinExistence type="inferred from homology"/>
<evidence type="ECO:0000313" key="10">
    <source>
        <dbReference type="EMBL" id="TCO75945.1"/>
    </source>
</evidence>
<comment type="caution">
    <text evidence="10">The sequence shown here is derived from an EMBL/GenBank/DDBJ whole genome shotgun (WGS) entry which is preliminary data.</text>
</comment>
<evidence type="ECO:0000256" key="7">
    <source>
        <dbReference type="PIRSR" id="PIRSR001217-1"/>
    </source>
</evidence>
<evidence type="ECO:0000256" key="3">
    <source>
        <dbReference type="ARBA" id="ARBA00022670"/>
    </source>
</evidence>
<evidence type="ECO:0000259" key="9">
    <source>
        <dbReference type="Pfam" id="PF01343"/>
    </source>
</evidence>
<evidence type="ECO:0000256" key="1">
    <source>
        <dbReference type="ARBA" id="ARBA00004370"/>
    </source>
</evidence>
<reference evidence="10 11" key="1">
    <citation type="submission" date="2019-03" db="EMBL/GenBank/DDBJ databases">
        <title>Genomic Encyclopedia of Type Strains, Phase IV (KMG-IV): sequencing the most valuable type-strain genomes for metagenomic binning, comparative biology and taxonomic classification.</title>
        <authorList>
            <person name="Goeker M."/>
        </authorList>
    </citation>
    <scope>NUCLEOTIDE SEQUENCE [LARGE SCALE GENOMIC DNA]</scope>
    <source>
        <strain evidence="10 11">DSM 23344</strain>
    </source>
</reference>
<evidence type="ECO:0000256" key="8">
    <source>
        <dbReference type="SAM" id="Phobius"/>
    </source>
</evidence>
<dbReference type="PANTHER" id="PTHR33209">
    <property type="entry name" value="PROTEASE 4"/>
    <property type="match status" value="1"/>
</dbReference>
<keyword evidence="3 10" id="KW-0645">Protease</keyword>
<dbReference type="InterPro" id="IPR004635">
    <property type="entry name" value="Pept_S49_SppA"/>
</dbReference>
<dbReference type="GO" id="GO:0016020">
    <property type="term" value="C:membrane"/>
    <property type="evidence" value="ECO:0007669"/>
    <property type="project" value="UniProtKB-SubCell"/>
</dbReference>
<gene>
    <name evidence="10" type="ORF">EV688_106136</name>
</gene>